<organism evidence="3 4">
    <name type="scientific">Cinnamomum micranthum f. kanehirae</name>
    <dbReference type="NCBI Taxonomy" id="337451"/>
    <lineage>
        <taxon>Eukaryota</taxon>
        <taxon>Viridiplantae</taxon>
        <taxon>Streptophyta</taxon>
        <taxon>Embryophyta</taxon>
        <taxon>Tracheophyta</taxon>
        <taxon>Spermatophyta</taxon>
        <taxon>Magnoliopsida</taxon>
        <taxon>Magnoliidae</taxon>
        <taxon>Laurales</taxon>
        <taxon>Lauraceae</taxon>
        <taxon>Cinnamomum</taxon>
    </lineage>
</organism>
<dbReference type="AlphaFoldDB" id="A0A3S3N822"/>
<keyword evidence="1" id="KW-0732">Signal</keyword>
<dbReference type="Proteomes" id="UP000283530">
    <property type="component" value="Unassembled WGS sequence"/>
</dbReference>
<proteinExistence type="predicted"/>
<dbReference type="GO" id="GO:0071944">
    <property type="term" value="C:cell periphery"/>
    <property type="evidence" value="ECO:0007669"/>
    <property type="project" value="TreeGrafter"/>
</dbReference>
<feature type="region of interest" description="Disordered" evidence="2">
    <location>
        <begin position="65"/>
        <end position="96"/>
    </location>
</feature>
<feature type="compositionally biased region" description="Basic and acidic residues" evidence="2">
    <location>
        <begin position="85"/>
        <end position="96"/>
    </location>
</feature>
<feature type="compositionally biased region" description="Pro residues" evidence="2">
    <location>
        <begin position="65"/>
        <end position="77"/>
    </location>
</feature>
<keyword evidence="4" id="KW-1185">Reference proteome</keyword>
<dbReference type="PANTHER" id="PTHR33470">
    <property type="entry name" value="OS01G0164075 PROTEIN"/>
    <property type="match status" value="1"/>
</dbReference>
<sequence length="231" mass="25210">MFSNIPYKIPFSLHVHIIHNFGYPLVMAFTNTLFVCSLLCLSLTITTYASSPSYGYGPKPTYASPPPKPTYASPPPSYGYGPKPNAEETRPKPQEKEHFTTIGVQGLVYCRSGSKFGPLEGAVVRVTCLAIDENGYELAPFSLLSDATNAKGYFFAALALSELEPSVKLSECRAFLNSSPMENCDVPTDVNNGLSGALLSLHRSLNDKKMKLYSVRPFVYTSGAKPINKGY</sequence>
<name>A0A3S3N822_9MAGN</name>
<protein>
    <submittedName>
        <fullName evidence="3">Proline-rich protein 3</fullName>
    </submittedName>
</protein>
<gene>
    <name evidence="3" type="ORF">CKAN_02347800</name>
</gene>
<dbReference type="STRING" id="337451.A0A3S3N822"/>
<dbReference type="PANTHER" id="PTHR33470:SF40">
    <property type="entry name" value="PROTEIN SEED AND ROOT HAIR PROTECTIVE PROTEIN"/>
    <property type="match status" value="1"/>
</dbReference>
<dbReference type="OrthoDB" id="1847243at2759"/>
<accession>A0A3S3N822</accession>
<evidence type="ECO:0000313" key="3">
    <source>
        <dbReference type="EMBL" id="RWR94197.1"/>
    </source>
</evidence>
<evidence type="ECO:0000256" key="1">
    <source>
        <dbReference type="ARBA" id="ARBA00022729"/>
    </source>
</evidence>
<dbReference type="EMBL" id="QPKB01000010">
    <property type="protein sequence ID" value="RWR94197.1"/>
    <property type="molecule type" value="Genomic_DNA"/>
</dbReference>
<reference evidence="3 4" key="1">
    <citation type="journal article" date="2019" name="Nat. Plants">
        <title>Stout camphor tree genome fills gaps in understanding of flowering plant genome evolution.</title>
        <authorList>
            <person name="Chaw S.M."/>
            <person name="Liu Y.C."/>
            <person name="Wu Y.W."/>
            <person name="Wang H.Y."/>
            <person name="Lin C.I."/>
            <person name="Wu C.S."/>
            <person name="Ke H.M."/>
            <person name="Chang L.Y."/>
            <person name="Hsu C.Y."/>
            <person name="Yang H.T."/>
            <person name="Sudianto E."/>
            <person name="Hsu M.H."/>
            <person name="Wu K.P."/>
            <person name="Wang L.N."/>
            <person name="Leebens-Mack J.H."/>
            <person name="Tsai I.J."/>
        </authorList>
    </citation>
    <scope>NUCLEOTIDE SEQUENCE [LARGE SCALE GENOMIC DNA]</scope>
    <source>
        <strain evidence="4">cv. Chaw 1501</strain>
        <tissue evidence="3">Young leaves</tissue>
    </source>
</reference>
<evidence type="ECO:0000313" key="4">
    <source>
        <dbReference type="Proteomes" id="UP000283530"/>
    </source>
</evidence>
<comment type="caution">
    <text evidence="3">The sequence shown here is derived from an EMBL/GenBank/DDBJ whole genome shotgun (WGS) entry which is preliminary data.</text>
</comment>
<evidence type="ECO:0000256" key="2">
    <source>
        <dbReference type="SAM" id="MobiDB-lite"/>
    </source>
</evidence>
<dbReference type="Pfam" id="PF01190">
    <property type="entry name" value="Pollen_Ole_e_1"/>
    <property type="match status" value="1"/>
</dbReference>